<dbReference type="PANTHER" id="PTHR30474">
    <property type="entry name" value="CELL CYCLE PROTEIN"/>
    <property type="match status" value="1"/>
</dbReference>
<comment type="function">
    <text evidence="11">Peptidoglycan polymerase that is essential for cell wall elongation.</text>
</comment>
<dbReference type="UniPathway" id="UPA00219"/>
<keyword evidence="11" id="KW-0997">Cell inner membrane</keyword>
<dbReference type="Proteomes" id="UP000254704">
    <property type="component" value="Unassembled WGS sequence"/>
</dbReference>
<dbReference type="Pfam" id="PF01098">
    <property type="entry name" value="FTSW_RODA_SPOVE"/>
    <property type="match status" value="1"/>
</dbReference>
<dbReference type="InterPro" id="IPR011923">
    <property type="entry name" value="RodA/MrdB"/>
</dbReference>
<evidence type="ECO:0000256" key="5">
    <source>
        <dbReference type="ARBA" id="ARBA00022692"/>
    </source>
</evidence>
<dbReference type="GO" id="GO:0008360">
    <property type="term" value="P:regulation of cell shape"/>
    <property type="evidence" value="ECO:0007669"/>
    <property type="project" value="UniProtKB-KW"/>
</dbReference>
<name>A0A379EW46_9PAST</name>
<feature type="transmembrane region" description="Helical" evidence="11">
    <location>
        <begin position="305"/>
        <end position="332"/>
    </location>
</feature>
<keyword evidence="10 11" id="KW-0961">Cell wall biogenesis/degradation</keyword>
<evidence type="ECO:0000256" key="6">
    <source>
        <dbReference type="ARBA" id="ARBA00022960"/>
    </source>
</evidence>
<keyword evidence="7 11" id="KW-0573">Peptidoglycan synthesis</keyword>
<reference evidence="12 13" key="1">
    <citation type="submission" date="2018-06" db="EMBL/GenBank/DDBJ databases">
        <authorList>
            <consortium name="Pathogen Informatics"/>
            <person name="Doyle S."/>
        </authorList>
    </citation>
    <scope>NUCLEOTIDE SEQUENCE [LARGE SCALE GENOMIC DNA]</scope>
    <source>
        <strain evidence="12 13">NCTC11621</strain>
    </source>
</reference>
<feature type="transmembrane region" description="Helical" evidence="11">
    <location>
        <begin position="139"/>
        <end position="156"/>
    </location>
</feature>
<evidence type="ECO:0000313" key="13">
    <source>
        <dbReference type="Proteomes" id="UP000254704"/>
    </source>
</evidence>
<comment type="catalytic activity">
    <reaction evidence="11">
        <text>[GlcNAc-(1-&gt;4)-Mur2Ac(oyl-L-Ala-gamma-D-Glu-L-Lys-D-Ala-D-Ala)](n)-di-trans,octa-cis-undecaprenyl diphosphate + beta-D-GlcNAc-(1-&gt;4)-Mur2Ac(oyl-L-Ala-gamma-D-Glu-L-Lys-D-Ala-D-Ala)-di-trans,octa-cis-undecaprenyl diphosphate = [GlcNAc-(1-&gt;4)-Mur2Ac(oyl-L-Ala-gamma-D-Glu-L-Lys-D-Ala-D-Ala)](n+1)-di-trans,octa-cis-undecaprenyl diphosphate + di-trans,octa-cis-undecaprenyl diphosphate + H(+)</text>
        <dbReference type="Rhea" id="RHEA:23708"/>
        <dbReference type="Rhea" id="RHEA-COMP:9602"/>
        <dbReference type="Rhea" id="RHEA-COMP:9603"/>
        <dbReference type="ChEBI" id="CHEBI:15378"/>
        <dbReference type="ChEBI" id="CHEBI:58405"/>
        <dbReference type="ChEBI" id="CHEBI:60033"/>
        <dbReference type="ChEBI" id="CHEBI:78435"/>
        <dbReference type="EC" id="2.4.99.28"/>
    </reaction>
</comment>
<evidence type="ECO:0000256" key="7">
    <source>
        <dbReference type="ARBA" id="ARBA00022984"/>
    </source>
</evidence>
<keyword evidence="2 11" id="KW-1003">Cell membrane</keyword>
<evidence type="ECO:0000256" key="4">
    <source>
        <dbReference type="ARBA" id="ARBA00022679"/>
    </source>
</evidence>
<dbReference type="GO" id="GO:0051301">
    <property type="term" value="P:cell division"/>
    <property type="evidence" value="ECO:0007669"/>
    <property type="project" value="InterPro"/>
</dbReference>
<dbReference type="GO" id="GO:0009252">
    <property type="term" value="P:peptidoglycan biosynthetic process"/>
    <property type="evidence" value="ECO:0007669"/>
    <property type="project" value="UniProtKB-UniRule"/>
</dbReference>
<sequence length="371" mass="40941">MREKNIWLSLWRKLHIDLWLLVGLIAITGYGLLVLYSASGGNEAMFRNRLIQVCLGFAVMLIMAQFPPKFYQRIAPLLFVIGIVLLILVDAIGTTSKGAQRWLDLGLFRFQPSEIVKLAVPLMVAVYLGKRHLPPKLSHTFIALMLILVPTLLVAIQPDLGTSILVSASGLFVVFLAGMSWWLILVALVGLAAFIPIMWFYLMHDYQRTRVLTLFDPEKDPLGAGFHILQSKIAIGSGGLSGKGWMEGTQSQLEFLPEPHTDFIFAVLSEEYGMIGFLVLMAIYLFIVGRGLIIGLNAQSAFGRILVGAITLIFFIYVFVNIGMVSGILPVVGVPLPLFSYGGTSFVTLMAGFGLIMSIHTHKEHFLKGTN</sequence>
<evidence type="ECO:0000256" key="2">
    <source>
        <dbReference type="ARBA" id="ARBA00022475"/>
    </source>
</evidence>
<organism evidence="12 13">
    <name type="scientific">Pasteurella canis</name>
    <dbReference type="NCBI Taxonomy" id="753"/>
    <lineage>
        <taxon>Bacteria</taxon>
        <taxon>Pseudomonadati</taxon>
        <taxon>Pseudomonadota</taxon>
        <taxon>Gammaproteobacteria</taxon>
        <taxon>Pasteurellales</taxon>
        <taxon>Pasteurellaceae</taxon>
        <taxon>Pasteurella</taxon>
    </lineage>
</organism>
<keyword evidence="9 11" id="KW-0472">Membrane</keyword>
<feature type="transmembrane region" description="Helical" evidence="11">
    <location>
        <begin position="50"/>
        <end position="68"/>
    </location>
</feature>
<evidence type="ECO:0000256" key="11">
    <source>
        <dbReference type="HAMAP-Rule" id="MF_02079"/>
    </source>
</evidence>
<keyword evidence="6 11" id="KW-0133">Cell shape</keyword>
<comment type="similarity">
    <text evidence="11">Belongs to the SEDS family. MrdB/RodA subfamily.</text>
</comment>
<evidence type="ECO:0000256" key="1">
    <source>
        <dbReference type="ARBA" id="ARBA00004141"/>
    </source>
</evidence>
<feature type="transmembrane region" description="Helical" evidence="11">
    <location>
        <begin position="272"/>
        <end position="293"/>
    </location>
</feature>
<dbReference type="GO" id="GO:0032153">
    <property type="term" value="C:cell division site"/>
    <property type="evidence" value="ECO:0007669"/>
    <property type="project" value="TreeGrafter"/>
</dbReference>
<dbReference type="PANTHER" id="PTHR30474:SF1">
    <property type="entry name" value="PEPTIDOGLYCAN GLYCOSYLTRANSFERASE MRDB"/>
    <property type="match status" value="1"/>
</dbReference>
<feature type="transmembrane region" description="Helical" evidence="11">
    <location>
        <begin position="74"/>
        <end position="94"/>
    </location>
</feature>
<comment type="pathway">
    <text evidence="11">Cell wall biogenesis; peptidoglycan biosynthesis.</text>
</comment>
<gene>
    <name evidence="11 12" type="primary">rodA</name>
    <name evidence="11" type="synonym">mrdB</name>
    <name evidence="12" type="ORF">NCTC11621_01487</name>
</gene>
<evidence type="ECO:0000256" key="3">
    <source>
        <dbReference type="ARBA" id="ARBA00022676"/>
    </source>
</evidence>
<dbReference type="InterPro" id="IPR018365">
    <property type="entry name" value="Cell_cycle_FtsW-rel_CS"/>
</dbReference>
<dbReference type="InterPro" id="IPR001182">
    <property type="entry name" value="FtsW/RodA"/>
</dbReference>
<protein>
    <recommendedName>
        <fullName evidence="11">Peptidoglycan glycosyltransferase MrdB</fullName>
        <shortName evidence="11">PGT</shortName>
        <ecNumber evidence="11">2.4.99.28</ecNumber>
    </recommendedName>
    <alternativeName>
        <fullName evidence="11">Cell elongation protein RodA</fullName>
    </alternativeName>
    <alternativeName>
        <fullName evidence="11">Cell wall polymerase</fullName>
    </alternativeName>
    <alternativeName>
        <fullName evidence="11">Peptidoglycan polymerase</fullName>
        <shortName evidence="11">PG polymerase</shortName>
    </alternativeName>
</protein>
<keyword evidence="8 11" id="KW-1133">Transmembrane helix</keyword>
<evidence type="ECO:0000256" key="10">
    <source>
        <dbReference type="ARBA" id="ARBA00023316"/>
    </source>
</evidence>
<evidence type="ECO:0000256" key="9">
    <source>
        <dbReference type="ARBA" id="ARBA00023136"/>
    </source>
</evidence>
<dbReference type="PROSITE" id="PS00428">
    <property type="entry name" value="FTSW_RODA_SPOVE"/>
    <property type="match status" value="1"/>
</dbReference>
<evidence type="ECO:0000256" key="8">
    <source>
        <dbReference type="ARBA" id="ARBA00022989"/>
    </source>
</evidence>
<keyword evidence="3 11" id="KW-0328">Glycosyltransferase</keyword>
<feature type="transmembrane region" description="Helical" evidence="11">
    <location>
        <begin position="18"/>
        <end position="38"/>
    </location>
</feature>
<keyword evidence="4 11" id="KW-0808">Transferase</keyword>
<dbReference type="GO" id="GO:0071555">
    <property type="term" value="P:cell wall organization"/>
    <property type="evidence" value="ECO:0007669"/>
    <property type="project" value="UniProtKB-KW"/>
</dbReference>
<proteinExistence type="inferred from homology"/>
<dbReference type="AlphaFoldDB" id="A0A379EW46"/>
<keyword evidence="5 11" id="KW-0812">Transmembrane</keyword>
<comment type="subcellular location">
    <subcellularLocation>
        <location evidence="11">Cell inner membrane</location>
        <topology evidence="11">Multi-pass membrane protein</topology>
    </subcellularLocation>
    <subcellularLocation>
        <location evidence="1">Membrane</location>
        <topology evidence="1">Multi-pass membrane protein</topology>
    </subcellularLocation>
</comment>
<dbReference type="GO" id="GO:0015648">
    <property type="term" value="F:lipid-linked peptidoglycan transporter activity"/>
    <property type="evidence" value="ECO:0007669"/>
    <property type="project" value="TreeGrafter"/>
</dbReference>
<dbReference type="HAMAP" id="MF_02079">
    <property type="entry name" value="PGT_RodA"/>
    <property type="match status" value="1"/>
</dbReference>
<accession>A0A379EW46</accession>
<dbReference type="RefSeq" id="WP_115323118.1">
    <property type="nucleotide sequence ID" value="NZ_UGTV01000015.1"/>
</dbReference>
<dbReference type="EC" id="2.4.99.28" evidence="11"/>
<feature type="transmembrane region" description="Helical" evidence="11">
    <location>
        <begin position="338"/>
        <end position="359"/>
    </location>
</feature>
<evidence type="ECO:0000313" key="12">
    <source>
        <dbReference type="EMBL" id="SUC10433.1"/>
    </source>
</evidence>
<dbReference type="NCBIfam" id="TIGR02210">
    <property type="entry name" value="rodA_shape"/>
    <property type="match status" value="1"/>
</dbReference>
<dbReference type="GO" id="GO:0005886">
    <property type="term" value="C:plasma membrane"/>
    <property type="evidence" value="ECO:0007669"/>
    <property type="project" value="UniProtKB-SubCell"/>
</dbReference>
<dbReference type="GO" id="GO:0008955">
    <property type="term" value="F:peptidoglycan glycosyltransferase activity"/>
    <property type="evidence" value="ECO:0007669"/>
    <property type="project" value="UniProtKB-UniRule"/>
</dbReference>
<feature type="transmembrane region" description="Helical" evidence="11">
    <location>
        <begin position="168"/>
        <end position="201"/>
    </location>
</feature>
<dbReference type="EMBL" id="UGTV01000015">
    <property type="protein sequence ID" value="SUC10433.1"/>
    <property type="molecule type" value="Genomic_DNA"/>
</dbReference>